<evidence type="ECO:0000256" key="1">
    <source>
        <dbReference type="SAM" id="Coils"/>
    </source>
</evidence>
<feature type="coiled-coil region" evidence="1">
    <location>
        <begin position="170"/>
        <end position="234"/>
    </location>
</feature>
<feature type="non-terminal residue" evidence="3">
    <location>
        <position position="1"/>
    </location>
</feature>
<feature type="compositionally biased region" description="Polar residues" evidence="2">
    <location>
        <begin position="132"/>
        <end position="144"/>
    </location>
</feature>
<feature type="coiled-coil region" evidence="1">
    <location>
        <begin position="329"/>
        <end position="392"/>
    </location>
</feature>
<keyword evidence="1" id="KW-0175">Coiled coil</keyword>
<sequence length="396" mass="45749">NSESLGDSVSYTRRKVISRVVTNSPQMKESTISQYQPAQNNLMVSTLSKSYKNSPKKRIPVIESPPVYKHTPVIELKPVGNPIFDKFKSSQSLKKVDFVSPANKTLQPHKEVQNLKLTTKSSLLERQERTKSVSQSNFTLQPRSKSGVKYSKQTQQELKPKMTEAQSELASQLRSRLQTLINQNIQLDAKLNYIMDDESRNLQENAIKFLQGQISSENQKIKMIQRQVQSANQACAEMKMVCEENVVDQLKTKLSQTLNFINNYETEIKQKTFQLNQLEKQEQSIQQIIPQFYNQMSEKTVDKLVQKVKFQQENLIKKAVRTEQSSFDCEGLMEKMRKATEELSLVKKNIDEQTELQTQRMAVLQKLKKVRAEELTEMIQDYEILTNELKQQFGGQ</sequence>
<organism evidence="3">
    <name type="scientific">Trepomonas sp. PC1</name>
    <dbReference type="NCBI Taxonomy" id="1076344"/>
    <lineage>
        <taxon>Eukaryota</taxon>
        <taxon>Metamonada</taxon>
        <taxon>Diplomonadida</taxon>
        <taxon>Hexamitidae</taxon>
        <taxon>Hexamitinae</taxon>
        <taxon>Trepomonas</taxon>
    </lineage>
</organism>
<dbReference type="EMBL" id="GDID01007301">
    <property type="protein sequence ID" value="JAP89305.1"/>
    <property type="molecule type" value="Transcribed_RNA"/>
</dbReference>
<protein>
    <submittedName>
        <fullName evidence="3">Uncharacterized protein</fullName>
    </submittedName>
</protein>
<proteinExistence type="predicted"/>
<evidence type="ECO:0000313" key="3">
    <source>
        <dbReference type="EMBL" id="JAP89305.1"/>
    </source>
</evidence>
<accession>A0A146K042</accession>
<name>A0A146K042_9EUKA</name>
<feature type="region of interest" description="Disordered" evidence="2">
    <location>
        <begin position="126"/>
        <end position="161"/>
    </location>
</feature>
<evidence type="ECO:0000256" key="2">
    <source>
        <dbReference type="SAM" id="MobiDB-lite"/>
    </source>
</evidence>
<reference evidence="3" key="1">
    <citation type="submission" date="2015-07" db="EMBL/GenBank/DDBJ databases">
        <title>Adaptation to a free-living lifestyle via gene acquisitions in the diplomonad Trepomonas sp. PC1.</title>
        <authorList>
            <person name="Xu F."/>
            <person name="Jerlstrom-Hultqvist J."/>
            <person name="Kolisko M."/>
            <person name="Simpson A.G.B."/>
            <person name="Roger A.J."/>
            <person name="Svard S.G."/>
            <person name="Andersson J.O."/>
        </authorList>
    </citation>
    <scope>NUCLEOTIDE SEQUENCE</scope>
    <source>
        <strain evidence="3">PC1</strain>
    </source>
</reference>
<dbReference type="AlphaFoldDB" id="A0A146K042"/>
<gene>
    <name evidence="3" type="ORF">TPC1_31200</name>
</gene>
<feature type="non-terminal residue" evidence="3">
    <location>
        <position position="396"/>
    </location>
</feature>